<accession>A0A0E9WBG2</accession>
<proteinExistence type="predicted"/>
<reference evidence="1" key="2">
    <citation type="journal article" date="2015" name="Fish Shellfish Immunol.">
        <title>Early steps in the European eel (Anguilla anguilla)-Vibrio vulnificus interaction in the gills: Role of the RtxA13 toxin.</title>
        <authorList>
            <person name="Callol A."/>
            <person name="Pajuelo D."/>
            <person name="Ebbesson L."/>
            <person name="Teles M."/>
            <person name="MacKenzie S."/>
            <person name="Amaro C."/>
        </authorList>
    </citation>
    <scope>NUCLEOTIDE SEQUENCE</scope>
</reference>
<name>A0A0E9WBG2_ANGAN</name>
<dbReference type="EMBL" id="GBXM01020931">
    <property type="protein sequence ID" value="JAH87646.1"/>
    <property type="molecule type" value="Transcribed_RNA"/>
</dbReference>
<protein>
    <submittedName>
        <fullName evidence="1">Uncharacterized protein</fullName>
    </submittedName>
</protein>
<organism evidence="1">
    <name type="scientific">Anguilla anguilla</name>
    <name type="common">European freshwater eel</name>
    <name type="synonym">Muraena anguilla</name>
    <dbReference type="NCBI Taxonomy" id="7936"/>
    <lineage>
        <taxon>Eukaryota</taxon>
        <taxon>Metazoa</taxon>
        <taxon>Chordata</taxon>
        <taxon>Craniata</taxon>
        <taxon>Vertebrata</taxon>
        <taxon>Euteleostomi</taxon>
        <taxon>Actinopterygii</taxon>
        <taxon>Neopterygii</taxon>
        <taxon>Teleostei</taxon>
        <taxon>Anguilliformes</taxon>
        <taxon>Anguillidae</taxon>
        <taxon>Anguilla</taxon>
    </lineage>
</organism>
<reference evidence="1" key="1">
    <citation type="submission" date="2014-11" db="EMBL/GenBank/DDBJ databases">
        <authorList>
            <person name="Amaro Gonzalez C."/>
        </authorList>
    </citation>
    <scope>NUCLEOTIDE SEQUENCE</scope>
</reference>
<sequence length="53" mass="6134">MYSIYRIYTHCCAKIKIIKKDKTAIFTTHIPDAPCKERKAPEEQNPSILPQCP</sequence>
<dbReference type="AlphaFoldDB" id="A0A0E9WBG2"/>
<evidence type="ECO:0000313" key="1">
    <source>
        <dbReference type="EMBL" id="JAH87646.1"/>
    </source>
</evidence>